<gene>
    <name evidence="2" type="ORF">O6P43_009728</name>
</gene>
<feature type="compositionally biased region" description="Basic and acidic residues" evidence="1">
    <location>
        <begin position="191"/>
        <end position="207"/>
    </location>
</feature>
<keyword evidence="3" id="KW-1185">Reference proteome</keyword>
<evidence type="ECO:0000313" key="2">
    <source>
        <dbReference type="EMBL" id="KAJ7971748.1"/>
    </source>
</evidence>
<feature type="compositionally biased region" description="Basic residues" evidence="1">
    <location>
        <begin position="208"/>
        <end position="219"/>
    </location>
</feature>
<evidence type="ECO:0000256" key="1">
    <source>
        <dbReference type="SAM" id="MobiDB-lite"/>
    </source>
</evidence>
<accession>A0AAD7PYY8</accession>
<name>A0AAD7PYY8_QUISA</name>
<protein>
    <submittedName>
        <fullName evidence="2">Uncharacterized protein</fullName>
    </submittedName>
</protein>
<proteinExistence type="predicted"/>
<evidence type="ECO:0000313" key="3">
    <source>
        <dbReference type="Proteomes" id="UP001163823"/>
    </source>
</evidence>
<dbReference type="EMBL" id="JARAOO010000004">
    <property type="protein sequence ID" value="KAJ7971748.1"/>
    <property type="molecule type" value="Genomic_DNA"/>
</dbReference>
<feature type="region of interest" description="Disordered" evidence="1">
    <location>
        <begin position="108"/>
        <end position="146"/>
    </location>
</feature>
<dbReference type="KEGG" id="qsa:O6P43_009728"/>
<reference evidence="2" key="1">
    <citation type="journal article" date="2023" name="Science">
        <title>Elucidation of the pathway for biosynthesis of saponin adjuvants from the soapbark tree.</title>
        <authorList>
            <person name="Reed J."/>
            <person name="Orme A."/>
            <person name="El-Demerdash A."/>
            <person name="Owen C."/>
            <person name="Martin L.B.B."/>
            <person name="Misra R.C."/>
            <person name="Kikuchi S."/>
            <person name="Rejzek M."/>
            <person name="Martin A.C."/>
            <person name="Harkess A."/>
            <person name="Leebens-Mack J."/>
            <person name="Louveau T."/>
            <person name="Stephenson M.J."/>
            <person name="Osbourn A."/>
        </authorList>
    </citation>
    <scope>NUCLEOTIDE SEQUENCE</scope>
    <source>
        <strain evidence="2">S10</strain>
    </source>
</reference>
<organism evidence="2 3">
    <name type="scientific">Quillaja saponaria</name>
    <name type="common">Soap bark tree</name>
    <dbReference type="NCBI Taxonomy" id="32244"/>
    <lineage>
        <taxon>Eukaryota</taxon>
        <taxon>Viridiplantae</taxon>
        <taxon>Streptophyta</taxon>
        <taxon>Embryophyta</taxon>
        <taxon>Tracheophyta</taxon>
        <taxon>Spermatophyta</taxon>
        <taxon>Magnoliopsida</taxon>
        <taxon>eudicotyledons</taxon>
        <taxon>Gunneridae</taxon>
        <taxon>Pentapetalae</taxon>
        <taxon>rosids</taxon>
        <taxon>fabids</taxon>
        <taxon>Fabales</taxon>
        <taxon>Quillajaceae</taxon>
        <taxon>Quillaja</taxon>
    </lineage>
</organism>
<dbReference type="Proteomes" id="UP001163823">
    <property type="component" value="Chromosome 4"/>
</dbReference>
<dbReference type="AlphaFoldDB" id="A0AAD7PYY8"/>
<sequence>MGCGISSYEREDGTLDHHPKLVGVKKIVAPASDNNLATKQLLENDANDDHDIDSQPIQNRKSVSSVAKNILFVLKQSSMQDVKTKYVDSKKNNVKEYGVTKKLEAEKENNHVGKHEEGKKVGKFEKDEQNQVEWEEEHHYDGRNSLIYPGSPSFREYCTDYGSVDPIYGDTESESGDSTKNDGISESAMIKSEKQDALNPRKDSMGKKERKGRGFRKALQKGMSGGKKVV</sequence>
<comment type="caution">
    <text evidence="2">The sequence shown here is derived from an EMBL/GenBank/DDBJ whole genome shotgun (WGS) entry which is preliminary data.</text>
</comment>
<feature type="compositionally biased region" description="Basic and acidic residues" evidence="1">
    <location>
        <begin position="108"/>
        <end position="129"/>
    </location>
</feature>
<feature type="region of interest" description="Disordered" evidence="1">
    <location>
        <begin position="166"/>
        <end position="230"/>
    </location>
</feature>